<feature type="domain" description="RNA polymerase sigma-70 region 4" evidence="8">
    <location>
        <begin position="291"/>
        <end position="340"/>
    </location>
</feature>
<dbReference type="InterPro" id="IPR039425">
    <property type="entry name" value="RNA_pol_sigma-70-like"/>
</dbReference>
<dbReference type="Gene3D" id="1.10.1740.10">
    <property type="match status" value="1"/>
</dbReference>
<dbReference type="InterPro" id="IPR013325">
    <property type="entry name" value="RNA_pol_sigma_r2"/>
</dbReference>
<dbReference type="PANTHER" id="PTHR43133:SF62">
    <property type="entry name" value="RNA POLYMERASE SIGMA FACTOR SIGZ"/>
    <property type="match status" value="1"/>
</dbReference>
<dbReference type="Pfam" id="PF04542">
    <property type="entry name" value="Sigma70_r2"/>
    <property type="match status" value="1"/>
</dbReference>
<dbReference type="EMBL" id="AAKL01000010">
    <property type="protein sequence ID" value="EAP73815.1"/>
    <property type="molecule type" value="Genomic_DNA"/>
</dbReference>
<protein>
    <submittedName>
        <fullName evidence="9">RNA polymerase sigma factor sigk</fullName>
    </submittedName>
</protein>
<dbReference type="SUPFAM" id="SSF88946">
    <property type="entry name" value="Sigma2 domain of RNA polymerase sigma factors"/>
    <property type="match status" value="1"/>
</dbReference>
<dbReference type="GO" id="GO:0006352">
    <property type="term" value="P:DNA-templated transcription initiation"/>
    <property type="evidence" value="ECO:0007669"/>
    <property type="project" value="InterPro"/>
</dbReference>
<comment type="caution">
    <text evidence="9">The sequence shown here is derived from an EMBL/GenBank/DDBJ whole genome shotgun (WGS) entry which is preliminary data.</text>
</comment>
<evidence type="ECO:0000313" key="10">
    <source>
        <dbReference type="Proteomes" id="UP000005933"/>
    </source>
</evidence>
<dbReference type="Pfam" id="PF04545">
    <property type="entry name" value="Sigma70_r4"/>
    <property type="match status" value="1"/>
</dbReference>
<dbReference type="NCBIfam" id="TIGR02937">
    <property type="entry name" value="sigma70-ECF"/>
    <property type="match status" value="1"/>
</dbReference>
<gene>
    <name evidence="9" type="ORF">RRSL_03647</name>
</gene>
<dbReference type="InterPro" id="IPR007630">
    <property type="entry name" value="RNA_pol_sigma70_r4"/>
</dbReference>
<dbReference type="InterPro" id="IPR036388">
    <property type="entry name" value="WH-like_DNA-bd_sf"/>
</dbReference>
<keyword evidence="4" id="KW-0238">DNA-binding</keyword>
<keyword evidence="2" id="KW-0805">Transcription regulation</keyword>
<dbReference type="Proteomes" id="UP000005933">
    <property type="component" value="Unassembled WGS sequence"/>
</dbReference>
<evidence type="ECO:0000259" key="7">
    <source>
        <dbReference type="Pfam" id="PF04542"/>
    </source>
</evidence>
<dbReference type="CDD" id="cd06171">
    <property type="entry name" value="Sigma70_r4"/>
    <property type="match status" value="1"/>
</dbReference>
<keyword evidence="3" id="KW-0731">Sigma factor</keyword>
<evidence type="ECO:0000313" key="9">
    <source>
        <dbReference type="EMBL" id="EAP73815.1"/>
    </source>
</evidence>
<name>A0AB33VG50_RALSU</name>
<evidence type="ECO:0000256" key="1">
    <source>
        <dbReference type="ARBA" id="ARBA00010641"/>
    </source>
</evidence>
<keyword evidence="5" id="KW-0804">Transcription</keyword>
<feature type="region of interest" description="Disordered" evidence="6">
    <location>
        <begin position="19"/>
        <end position="52"/>
    </location>
</feature>
<dbReference type="InterPro" id="IPR013324">
    <property type="entry name" value="RNA_pol_sigma_r3/r4-like"/>
</dbReference>
<dbReference type="Gene3D" id="1.10.10.10">
    <property type="entry name" value="Winged helix-like DNA-binding domain superfamily/Winged helix DNA-binding domain"/>
    <property type="match status" value="1"/>
</dbReference>
<dbReference type="GO" id="GO:0016987">
    <property type="term" value="F:sigma factor activity"/>
    <property type="evidence" value="ECO:0007669"/>
    <property type="project" value="UniProtKB-KW"/>
</dbReference>
<evidence type="ECO:0000256" key="2">
    <source>
        <dbReference type="ARBA" id="ARBA00023015"/>
    </source>
</evidence>
<dbReference type="InterPro" id="IPR014284">
    <property type="entry name" value="RNA_pol_sigma-70_dom"/>
</dbReference>
<sequence length="345" mass="37366">MSSLTLPDWACAQAGIDCPSDTAASEPSAIRPGARSSTRRRTSMRGISASNRASNRSTSLVVSIVALLAFVGRVCGPRGAGHRRLVCPAPARLYENRCRPDADRGGARANCPRRPRFLPTLWAEHSTTPPVLTFERAAANHAAGQDAGQSPAAAGHARSADAEELAALLQRIGLGDRDALRTLYACCAPKLFGLALRILVRKDWAEDVLQESFVNIWRHAGDYKPHLAAPMTWMTTIVRNRALDCLRRQRAERVQASVPLDETDAAALADHAPGPADLALAGQQARALAECLKRLDPKQREVVSLAYLRDLSHSELAQTLSVPLGTVKSWMRRGLDRLRECLGAP</sequence>
<dbReference type="AlphaFoldDB" id="A0AB33VG50"/>
<evidence type="ECO:0000256" key="4">
    <source>
        <dbReference type="ARBA" id="ARBA00023125"/>
    </source>
</evidence>
<dbReference type="GO" id="GO:0003677">
    <property type="term" value="F:DNA binding"/>
    <property type="evidence" value="ECO:0007669"/>
    <property type="project" value="UniProtKB-KW"/>
</dbReference>
<evidence type="ECO:0000256" key="5">
    <source>
        <dbReference type="ARBA" id="ARBA00023163"/>
    </source>
</evidence>
<evidence type="ECO:0000256" key="6">
    <source>
        <dbReference type="SAM" id="MobiDB-lite"/>
    </source>
</evidence>
<proteinExistence type="inferred from homology"/>
<organism evidence="9 10">
    <name type="scientific">Ralstonia solanacearum (strain UW551)</name>
    <dbReference type="NCBI Taxonomy" id="342110"/>
    <lineage>
        <taxon>Bacteria</taxon>
        <taxon>Pseudomonadati</taxon>
        <taxon>Pseudomonadota</taxon>
        <taxon>Betaproteobacteria</taxon>
        <taxon>Burkholderiales</taxon>
        <taxon>Burkholderiaceae</taxon>
        <taxon>Ralstonia</taxon>
        <taxon>Ralstonia solanacearum species complex</taxon>
    </lineage>
</organism>
<dbReference type="PANTHER" id="PTHR43133">
    <property type="entry name" value="RNA POLYMERASE ECF-TYPE SIGMA FACTO"/>
    <property type="match status" value="1"/>
</dbReference>
<dbReference type="SUPFAM" id="SSF88659">
    <property type="entry name" value="Sigma3 and sigma4 domains of RNA polymerase sigma factors"/>
    <property type="match status" value="1"/>
</dbReference>
<reference evidence="9 10" key="1">
    <citation type="journal article" date="2006" name="Mol. Plant Microbe Interact.">
        <title>Identification of open reading frames unique to a select agent: Ralstonia solanacearum race 3 biovar 2.</title>
        <authorList>
            <person name="Gabriel D.W."/>
            <person name="Allen C."/>
            <person name="Schell M."/>
            <person name="Denny T.P."/>
            <person name="Greenberg J.T."/>
            <person name="Duan Y.P."/>
            <person name="Flores-Cruz Z."/>
            <person name="Huang Q."/>
            <person name="Clifford J.M."/>
            <person name="Presting G."/>
            <person name="Gonzalez E.T."/>
            <person name="Reddy J."/>
            <person name="Elphinstone J."/>
            <person name="Swanson J."/>
            <person name="Yao J."/>
            <person name="Mulholland V."/>
            <person name="Liu L."/>
            <person name="Farmerie W."/>
            <person name="Patnaikuni M."/>
            <person name="Balogh B."/>
            <person name="Norman D."/>
            <person name="Alvarez A."/>
            <person name="Castillo J.A."/>
            <person name="Jones J."/>
            <person name="Saddler G."/>
            <person name="Walunas T."/>
            <person name="Zhukov A."/>
            <person name="Mikhailova N."/>
        </authorList>
    </citation>
    <scope>NUCLEOTIDE SEQUENCE [LARGE SCALE GENOMIC DNA]</scope>
    <source>
        <strain evidence="9 10">UW551</strain>
    </source>
</reference>
<evidence type="ECO:0000259" key="8">
    <source>
        <dbReference type="Pfam" id="PF04545"/>
    </source>
</evidence>
<accession>A0AB33VG50</accession>
<dbReference type="InterPro" id="IPR007627">
    <property type="entry name" value="RNA_pol_sigma70_r2"/>
</dbReference>
<feature type="domain" description="RNA polymerase sigma-70 region 2" evidence="7">
    <location>
        <begin position="183"/>
        <end position="250"/>
    </location>
</feature>
<evidence type="ECO:0000256" key="3">
    <source>
        <dbReference type="ARBA" id="ARBA00023082"/>
    </source>
</evidence>
<comment type="similarity">
    <text evidence="1">Belongs to the sigma-70 factor family. ECF subfamily.</text>
</comment>